<dbReference type="EMBL" id="JANSUY010000007">
    <property type="protein sequence ID" value="MCR9015451.1"/>
    <property type="molecule type" value="Genomic_DNA"/>
</dbReference>
<proteinExistence type="inferred from homology"/>
<evidence type="ECO:0000256" key="2">
    <source>
        <dbReference type="ARBA" id="ARBA00004931"/>
    </source>
</evidence>
<comment type="similarity">
    <text evidence="4">Belongs to the class-IV pyridoxal-phosphate-dependent aminotransferase family.</text>
</comment>
<dbReference type="InterPro" id="IPR036038">
    <property type="entry name" value="Aminotransferase-like"/>
</dbReference>
<comment type="pathway">
    <text evidence="3">Amino-acid biosynthesis; L-leucine biosynthesis; L-leucine from 3-methyl-2-oxobutanoate: step 4/4.</text>
</comment>
<comment type="pathway">
    <text evidence="1">Amino-acid biosynthesis; L-isoleucine biosynthesis; L-isoleucine from 2-oxobutanoate: step 4/4.</text>
</comment>
<comment type="caution">
    <text evidence="9">The sequence shown here is derived from an EMBL/GenBank/DDBJ whole genome shotgun (WGS) entry which is preliminary data.</text>
</comment>
<comment type="catalytic activity">
    <reaction evidence="8">
        <text>L-leucine + 2-oxoglutarate = 4-methyl-2-oxopentanoate + L-glutamate</text>
        <dbReference type="Rhea" id="RHEA:18321"/>
        <dbReference type="ChEBI" id="CHEBI:16810"/>
        <dbReference type="ChEBI" id="CHEBI:17865"/>
        <dbReference type="ChEBI" id="CHEBI:29985"/>
        <dbReference type="ChEBI" id="CHEBI:57427"/>
        <dbReference type="EC" id="2.6.1.42"/>
    </reaction>
</comment>
<organism evidence="9 10">
    <name type="scientific">Aquiflexum gelatinilyticum</name>
    <dbReference type="NCBI Taxonomy" id="2961943"/>
    <lineage>
        <taxon>Bacteria</taxon>
        <taxon>Pseudomonadati</taxon>
        <taxon>Bacteroidota</taxon>
        <taxon>Cytophagia</taxon>
        <taxon>Cytophagales</taxon>
        <taxon>Cyclobacteriaceae</taxon>
        <taxon>Aquiflexum</taxon>
    </lineage>
</organism>
<keyword evidence="9" id="KW-0032">Aminotransferase</keyword>
<dbReference type="Gene3D" id="3.20.10.10">
    <property type="entry name" value="D-amino Acid Aminotransferase, subunit A, domain 2"/>
    <property type="match status" value="1"/>
</dbReference>
<dbReference type="InterPro" id="IPR050571">
    <property type="entry name" value="Class-IV_PLP-Dep_Aminotrnsfr"/>
</dbReference>
<dbReference type="PANTHER" id="PTHR42743:SF11">
    <property type="entry name" value="AMINODEOXYCHORISMATE LYASE"/>
    <property type="match status" value="1"/>
</dbReference>
<evidence type="ECO:0000313" key="10">
    <source>
        <dbReference type="Proteomes" id="UP001142175"/>
    </source>
</evidence>
<dbReference type="Proteomes" id="UP001142175">
    <property type="component" value="Unassembled WGS sequence"/>
</dbReference>
<gene>
    <name evidence="9" type="ORF">NU887_10420</name>
</gene>
<reference evidence="9" key="1">
    <citation type="submission" date="2022-08" db="EMBL/GenBank/DDBJ databases">
        <authorList>
            <person name="Zhang D."/>
        </authorList>
    </citation>
    <scope>NUCLEOTIDE SEQUENCE</scope>
    <source>
        <strain evidence="9">XJ19-11</strain>
    </source>
</reference>
<dbReference type="InterPro" id="IPR043132">
    <property type="entry name" value="BCAT-like_C"/>
</dbReference>
<dbReference type="EC" id="2.6.1.42" evidence="5"/>
<accession>A0A9X2P5Y9</accession>
<dbReference type="PANTHER" id="PTHR42743">
    <property type="entry name" value="AMINO-ACID AMINOTRANSFERASE"/>
    <property type="match status" value="1"/>
</dbReference>
<sequence>MNSGMVGFDTIFLYKHNDGIWADGAEEFHNRGFLFGDGLFETMVYSNGKIRFGNEHLERLNEGLKILFIENDGLSRLNEIENLLHEIWGNKKSLRVRWNVYRSGLGKYTPEENHVIESLQVQSLFPTPIQKEKAYLSQYVFIQKTPWSHCKTLSAIHYVMANLERKSKGFDEVILKNSDGFVCEGGSSNIFWIKNGQYFTPSLDAGCIAGVGRRMIISYLKENNIPILEGLFRKEELFLADQVFTSNVTGISYIKSIDDKVFDSQRNEYLASIFED</sequence>
<dbReference type="AlphaFoldDB" id="A0A9X2P5Y9"/>
<protein>
    <recommendedName>
        <fullName evidence="5">branched-chain-amino-acid transaminase</fullName>
        <ecNumber evidence="5">2.6.1.42</ecNumber>
    </recommendedName>
</protein>
<dbReference type="CDD" id="cd00449">
    <property type="entry name" value="PLPDE_IV"/>
    <property type="match status" value="1"/>
</dbReference>
<evidence type="ECO:0000256" key="1">
    <source>
        <dbReference type="ARBA" id="ARBA00004824"/>
    </source>
</evidence>
<dbReference type="GO" id="GO:0004084">
    <property type="term" value="F:branched-chain-amino-acid transaminase activity"/>
    <property type="evidence" value="ECO:0007669"/>
    <property type="project" value="UniProtKB-EC"/>
</dbReference>
<evidence type="ECO:0000256" key="7">
    <source>
        <dbReference type="ARBA" id="ARBA00048798"/>
    </source>
</evidence>
<evidence type="ECO:0000256" key="8">
    <source>
        <dbReference type="ARBA" id="ARBA00049229"/>
    </source>
</evidence>
<dbReference type="GO" id="GO:0046394">
    <property type="term" value="P:carboxylic acid biosynthetic process"/>
    <property type="evidence" value="ECO:0007669"/>
    <property type="project" value="UniProtKB-ARBA"/>
</dbReference>
<keyword evidence="10" id="KW-1185">Reference proteome</keyword>
<evidence type="ECO:0000256" key="3">
    <source>
        <dbReference type="ARBA" id="ARBA00005072"/>
    </source>
</evidence>
<keyword evidence="9" id="KW-0808">Transferase</keyword>
<evidence type="ECO:0000256" key="4">
    <source>
        <dbReference type="ARBA" id="ARBA00009320"/>
    </source>
</evidence>
<dbReference type="InterPro" id="IPR043131">
    <property type="entry name" value="BCAT-like_N"/>
</dbReference>
<name>A0A9X2P5Y9_9BACT</name>
<dbReference type="RefSeq" id="WP_258423307.1">
    <property type="nucleotide sequence ID" value="NZ_JANSUY010000007.1"/>
</dbReference>
<dbReference type="InterPro" id="IPR001544">
    <property type="entry name" value="Aminotrans_IV"/>
</dbReference>
<comment type="catalytic activity">
    <reaction evidence="6">
        <text>L-valine + 2-oxoglutarate = 3-methyl-2-oxobutanoate + L-glutamate</text>
        <dbReference type="Rhea" id="RHEA:24813"/>
        <dbReference type="ChEBI" id="CHEBI:11851"/>
        <dbReference type="ChEBI" id="CHEBI:16810"/>
        <dbReference type="ChEBI" id="CHEBI:29985"/>
        <dbReference type="ChEBI" id="CHEBI:57762"/>
        <dbReference type="EC" id="2.6.1.42"/>
    </reaction>
</comment>
<comment type="catalytic activity">
    <reaction evidence="7">
        <text>L-isoleucine + 2-oxoglutarate = (S)-3-methyl-2-oxopentanoate + L-glutamate</text>
        <dbReference type="Rhea" id="RHEA:24801"/>
        <dbReference type="ChEBI" id="CHEBI:16810"/>
        <dbReference type="ChEBI" id="CHEBI:29985"/>
        <dbReference type="ChEBI" id="CHEBI:35146"/>
        <dbReference type="ChEBI" id="CHEBI:58045"/>
        <dbReference type="EC" id="2.6.1.42"/>
    </reaction>
</comment>
<evidence type="ECO:0000256" key="5">
    <source>
        <dbReference type="ARBA" id="ARBA00013053"/>
    </source>
</evidence>
<dbReference type="SUPFAM" id="SSF56752">
    <property type="entry name" value="D-aminoacid aminotransferase-like PLP-dependent enzymes"/>
    <property type="match status" value="1"/>
</dbReference>
<evidence type="ECO:0000256" key="6">
    <source>
        <dbReference type="ARBA" id="ARBA00048212"/>
    </source>
</evidence>
<dbReference type="Gene3D" id="3.30.470.10">
    <property type="match status" value="1"/>
</dbReference>
<dbReference type="Pfam" id="PF01063">
    <property type="entry name" value="Aminotran_4"/>
    <property type="match status" value="1"/>
</dbReference>
<evidence type="ECO:0000313" key="9">
    <source>
        <dbReference type="EMBL" id="MCR9015451.1"/>
    </source>
</evidence>
<comment type="pathway">
    <text evidence="2">Amino-acid biosynthesis; L-valine biosynthesis; L-valine from pyruvate: step 4/4.</text>
</comment>